<feature type="region of interest" description="Disordered" evidence="11">
    <location>
        <begin position="302"/>
        <end position="323"/>
    </location>
</feature>
<reference evidence="14" key="1">
    <citation type="submission" date="2016-06" db="UniProtKB">
        <authorList>
            <consortium name="WormBaseParasite"/>
        </authorList>
    </citation>
    <scope>IDENTIFICATION</scope>
</reference>
<dbReference type="STRING" id="70667.A0A183SR14"/>
<dbReference type="GO" id="GO:0005789">
    <property type="term" value="C:endoplasmic reticulum membrane"/>
    <property type="evidence" value="ECO:0007669"/>
    <property type="project" value="UniProtKB-SubCell"/>
</dbReference>
<feature type="region of interest" description="Disordered" evidence="11">
    <location>
        <begin position="578"/>
        <end position="681"/>
    </location>
</feature>
<feature type="compositionally biased region" description="Acidic residues" evidence="11">
    <location>
        <begin position="225"/>
        <end position="238"/>
    </location>
</feature>
<evidence type="ECO:0000256" key="8">
    <source>
        <dbReference type="ARBA" id="ARBA00022824"/>
    </source>
</evidence>
<feature type="compositionally biased region" description="Polar residues" evidence="11">
    <location>
        <begin position="1"/>
        <end position="18"/>
    </location>
</feature>
<dbReference type="InterPro" id="IPR017191">
    <property type="entry name" value="Junctophilin"/>
</dbReference>
<sequence>MAANETTAKDPQTPSSPNKPFYLPAGRYEFKDSGIYIGEWLDEKAVGLGLITKDKSQGEYTGLWEAGSEKSGVFLWPNAPGAMYEGEWASNRRNGFGVFNREDWAIMGKFVDDFITMGVKGKDNTAARFEGRFENGLPAFGVETYGDGGIYAGEYKNGIREGLGVRKSIPYGEVLSYYPEAKTAADSSKLDELKKRGKLPSKSPELRHRASCVSDRSGDVHCDIDPDEDPDEIDPDETDPAAIVKVDSEPYTAPSSRYNSGLRRDREHEIRLLATRFKCGFVLTSRRSDLFIRRIRKLQSPRRNPFDCRPARTSSSRRTRTQSLSDLFQPEETFPSQCSSFTGVCMKQGRGSASSIHGSPRSPYRKQIASSDMLELDLVSDDTVEVYSGEWLSDTRHGFGVCERTDGLSYCGQWFKNQRHGLGQTRFQDGTFEQGRYHNGKLVFLALPIGSKPHLALYNYHMMREIQLVLERARAASEAAHKKAIEAREQVSSTILDYVEKAKAAAATASEYSLEARELVREMYLERTANKSSLRLGVKYLEDIVRMMRVSRRGSPTFEAALQSAKDVIAGVIRGLTRTGDEDSEEEEMQPQEDLTLPPKFSFQVNAGQKNDKKPISRAGSLREQRRARLAKMQEQQKKLQRLQQQRLLKEQKQQMQGEYTPSPADDRTQPDGQSSTNSDWILSDREAPKTATPQHDSSAGGNIYLRVPDPYFMSGQNDRFDEDEDDENSEGSSYVDLPNMAEVRNQYEIPAFPLIKLLANPTLLSNHFDYYASNESPAPPVDSKVSHQQKQPPQTSEISTRIEEPGMQRGGVDHTAAPLLEAVTALEPPNEGFIFSFRVPQWSWSKKTFEETKSQDRQEQQQTHLTADPPEAAQKTSRFSISSWTQLLPGKRPNTDVQEMSSMALCRENTADSSTLHQGSDLLSQEDRRRKRTQVVGAAEAALGRTTTPGADPTKWECHKGNIKKEPLQPDTQSTSQPLHTKHTLS</sequence>
<evidence type="ECO:0000256" key="1">
    <source>
        <dbReference type="ARBA" id="ARBA00004163"/>
    </source>
</evidence>
<feature type="region of interest" description="Disordered" evidence="11">
    <location>
        <begin position="714"/>
        <end position="735"/>
    </location>
</feature>
<evidence type="ECO:0000313" key="14">
    <source>
        <dbReference type="WBParaSite" id="SSLN_0000687401-mRNA-1"/>
    </source>
</evidence>
<feature type="compositionally biased region" description="Basic and acidic residues" evidence="11">
    <location>
        <begin position="610"/>
        <end position="627"/>
    </location>
</feature>
<feature type="region of interest" description="Disordered" evidence="11">
    <location>
        <begin position="910"/>
        <end position="987"/>
    </location>
</feature>
<feature type="compositionally biased region" description="Polar residues" evidence="11">
    <location>
        <begin position="671"/>
        <end position="681"/>
    </location>
</feature>
<gene>
    <name evidence="12" type="ORF">SSLN_LOCUS6662</name>
</gene>
<keyword evidence="7" id="KW-0677">Repeat</keyword>
<reference evidence="12 13" key="2">
    <citation type="submission" date="2018-11" db="EMBL/GenBank/DDBJ databases">
        <authorList>
            <consortium name="Pathogen Informatics"/>
        </authorList>
    </citation>
    <scope>NUCLEOTIDE SEQUENCE [LARGE SCALE GENOMIC DNA]</scope>
    <source>
        <strain evidence="12 13">NST_G2</strain>
    </source>
</reference>
<evidence type="ECO:0000256" key="11">
    <source>
        <dbReference type="SAM" id="MobiDB-lite"/>
    </source>
</evidence>
<feature type="region of interest" description="Disordered" evidence="11">
    <location>
        <begin position="850"/>
        <end position="879"/>
    </location>
</feature>
<keyword evidence="10" id="KW-0472">Membrane</keyword>
<feature type="compositionally biased region" description="Polar residues" evidence="11">
    <location>
        <begin position="912"/>
        <end position="924"/>
    </location>
</feature>
<dbReference type="EMBL" id="UYSU01033794">
    <property type="protein sequence ID" value="VDL93047.1"/>
    <property type="molecule type" value="Genomic_DNA"/>
</dbReference>
<keyword evidence="8" id="KW-0256">Endoplasmic reticulum</keyword>
<dbReference type="Gene3D" id="2.20.110.10">
    <property type="entry name" value="Histone H3 K4-specific methyltransferase SET7/9 N-terminal domain"/>
    <property type="match status" value="1"/>
</dbReference>
<accession>A0A183SR14</accession>
<feature type="compositionally biased region" description="Basic and acidic residues" evidence="11">
    <location>
        <begin position="955"/>
        <end position="969"/>
    </location>
</feature>
<keyword evidence="5" id="KW-1003">Cell membrane</keyword>
<name>A0A183SR14_SCHSO</name>
<feature type="region of interest" description="Disordered" evidence="11">
    <location>
        <begin position="1"/>
        <end position="20"/>
    </location>
</feature>
<evidence type="ECO:0000256" key="2">
    <source>
        <dbReference type="ARBA" id="ARBA00004184"/>
    </source>
</evidence>
<evidence type="ECO:0000256" key="3">
    <source>
        <dbReference type="ARBA" id="ARBA00004236"/>
    </source>
</evidence>
<dbReference type="PANTHER" id="PTHR23085:SF16">
    <property type="entry name" value="GH28348P"/>
    <property type="match status" value="1"/>
</dbReference>
<dbReference type="AlphaFoldDB" id="A0A183SR14"/>
<evidence type="ECO:0000256" key="6">
    <source>
        <dbReference type="ARBA" id="ARBA00022692"/>
    </source>
</evidence>
<feature type="compositionally biased region" description="Polar residues" evidence="11">
    <location>
        <begin position="787"/>
        <end position="800"/>
    </location>
</feature>
<organism evidence="14">
    <name type="scientific">Schistocephalus solidus</name>
    <name type="common">Tapeworm</name>
    <dbReference type="NCBI Taxonomy" id="70667"/>
    <lineage>
        <taxon>Eukaryota</taxon>
        <taxon>Metazoa</taxon>
        <taxon>Spiralia</taxon>
        <taxon>Lophotrochozoa</taxon>
        <taxon>Platyhelminthes</taxon>
        <taxon>Cestoda</taxon>
        <taxon>Eucestoda</taxon>
        <taxon>Diphyllobothriidea</taxon>
        <taxon>Diphyllobothriidae</taxon>
        <taxon>Schistocephalus</taxon>
    </lineage>
</organism>
<evidence type="ECO:0000256" key="5">
    <source>
        <dbReference type="ARBA" id="ARBA00022475"/>
    </source>
</evidence>
<feature type="compositionally biased region" description="Acidic residues" evidence="11">
    <location>
        <begin position="582"/>
        <end position="591"/>
    </location>
</feature>
<feature type="compositionally biased region" description="Acidic residues" evidence="11">
    <location>
        <begin position="721"/>
        <end position="730"/>
    </location>
</feature>
<keyword evidence="6" id="KW-0812">Transmembrane</keyword>
<feature type="region of interest" description="Disordered" evidence="11">
    <location>
        <begin position="189"/>
        <end position="238"/>
    </location>
</feature>
<dbReference type="SMART" id="SM00698">
    <property type="entry name" value="MORN"/>
    <property type="match status" value="5"/>
</dbReference>
<dbReference type="GO" id="GO:0005886">
    <property type="term" value="C:plasma membrane"/>
    <property type="evidence" value="ECO:0007669"/>
    <property type="project" value="UniProtKB-SubCell"/>
</dbReference>
<evidence type="ECO:0000313" key="12">
    <source>
        <dbReference type="EMBL" id="VDL93047.1"/>
    </source>
</evidence>
<dbReference type="WBParaSite" id="SSLN_0000687401-mRNA-1">
    <property type="protein sequence ID" value="SSLN_0000687401-mRNA-1"/>
    <property type="gene ID" value="SSLN_0000687401"/>
</dbReference>
<protein>
    <submittedName>
        <fullName evidence="14">Junctophilin-1</fullName>
    </submittedName>
</protein>
<evidence type="ECO:0000256" key="10">
    <source>
        <dbReference type="ARBA" id="ARBA00023136"/>
    </source>
</evidence>
<keyword evidence="9" id="KW-1133">Transmembrane helix</keyword>
<feature type="compositionally biased region" description="Basic and acidic residues" evidence="11">
    <location>
        <begin position="850"/>
        <end position="860"/>
    </location>
</feature>
<proteinExistence type="inferred from homology"/>
<comment type="similarity">
    <text evidence="4">Belongs to the junctophilin family.</text>
</comment>
<dbReference type="Pfam" id="PF02493">
    <property type="entry name" value="MORN"/>
    <property type="match status" value="4"/>
</dbReference>
<evidence type="ECO:0000313" key="13">
    <source>
        <dbReference type="Proteomes" id="UP000275846"/>
    </source>
</evidence>
<dbReference type="GO" id="GO:0030314">
    <property type="term" value="C:junctional membrane complex"/>
    <property type="evidence" value="ECO:0007669"/>
    <property type="project" value="InterPro"/>
</dbReference>
<evidence type="ECO:0000256" key="7">
    <source>
        <dbReference type="ARBA" id="ARBA00022737"/>
    </source>
</evidence>
<feature type="compositionally biased region" description="Polar residues" evidence="11">
    <location>
        <begin position="971"/>
        <end position="980"/>
    </location>
</feature>
<keyword evidence="13" id="KW-1185">Reference proteome</keyword>
<dbReference type="SUPFAM" id="SSF82185">
    <property type="entry name" value="Histone H3 K4-specific methyltransferase SET7/9 N-terminal domain"/>
    <property type="match status" value="3"/>
</dbReference>
<evidence type="ECO:0000256" key="9">
    <source>
        <dbReference type="ARBA" id="ARBA00022989"/>
    </source>
</evidence>
<comment type="subcellular location">
    <subcellularLocation>
        <location evidence="3">Cell membrane</location>
    </subcellularLocation>
    <subcellularLocation>
        <location evidence="2">Endomembrane system</location>
        <topology evidence="2">Peripheral membrane protein</topology>
    </subcellularLocation>
    <subcellularLocation>
        <location evidence="1">Endoplasmic reticulum membrane</location>
        <topology evidence="1">Single-pass type IV membrane protein</topology>
    </subcellularLocation>
</comment>
<evidence type="ECO:0000256" key="4">
    <source>
        <dbReference type="ARBA" id="ARBA00008599"/>
    </source>
</evidence>
<dbReference type="OrthoDB" id="284854at2759"/>
<feature type="region of interest" description="Disordered" evidence="11">
    <location>
        <begin position="775"/>
        <end position="813"/>
    </location>
</feature>
<dbReference type="Proteomes" id="UP000275846">
    <property type="component" value="Unassembled WGS sequence"/>
</dbReference>
<dbReference type="InterPro" id="IPR003409">
    <property type="entry name" value="MORN"/>
</dbReference>
<dbReference type="PANTHER" id="PTHR23085">
    <property type="entry name" value="GH28348P"/>
    <property type="match status" value="1"/>
</dbReference>